<accession>A0A371BEX8</accession>
<sequence>MKSRLFIIPILLGASSVQAEYKPIKPSTDPNPVVTIKGDTLTYIGGINENGLTALSEAIRDVRRGQIKKMVVNSGGGDTKPGIFIGSIIADLKPHLTIETGCFSSCANFLAPAAASITINENAFLGWHGNDRGFEIVAAQKGLTLREHLRASVQGQADNFKDPDGKPVDMEAYLDEAVPTIQALIAKEAALYKRMGLANDTFAICGVGSRFDDRLSGEQLGWGFSIADMARLGLPPVKYKGRGRYENNPAFKQWLIQLKPKDCIP</sequence>
<dbReference type="SUPFAM" id="SSF52096">
    <property type="entry name" value="ClpP/crotonase"/>
    <property type="match status" value="1"/>
</dbReference>
<evidence type="ECO:0000256" key="1">
    <source>
        <dbReference type="SAM" id="SignalP"/>
    </source>
</evidence>
<comment type="caution">
    <text evidence="2">The sequence shown here is derived from an EMBL/GenBank/DDBJ whole genome shotgun (WGS) entry which is preliminary data.</text>
</comment>
<keyword evidence="3" id="KW-1185">Reference proteome</keyword>
<evidence type="ECO:0000313" key="2">
    <source>
        <dbReference type="EMBL" id="RDV05963.1"/>
    </source>
</evidence>
<gene>
    <name evidence="2" type="ORF">DXH95_00445</name>
</gene>
<dbReference type="EMBL" id="QRGP01000001">
    <property type="protein sequence ID" value="RDV05963.1"/>
    <property type="molecule type" value="Genomic_DNA"/>
</dbReference>
<protein>
    <submittedName>
        <fullName evidence="2">Uncharacterized protein</fullName>
    </submittedName>
</protein>
<name>A0A371BEX8_9SPHN</name>
<dbReference type="Proteomes" id="UP000263833">
    <property type="component" value="Unassembled WGS sequence"/>
</dbReference>
<feature type="chain" id="PRO_5017067395" evidence="1">
    <location>
        <begin position="20"/>
        <end position="265"/>
    </location>
</feature>
<proteinExistence type="predicted"/>
<evidence type="ECO:0000313" key="3">
    <source>
        <dbReference type="Proteomes" id="UP000263833"/>
    </source>
</evidence>
<keyword evidence="1" id="KW-0732">Signal</keyword>
<organism evidence="2 3">
    <name type="scientific">Sphingorhabdus pulchriflava</name>
    <dbReference type="NCBI Taxonomy" id="2292257"/>
    <lineage>
        <taxon>Bacteria</taxon>
        <taxon>Pseudomonadati</taxon>
        <taxon>Pseudomonadota</taxon>
        <taxon>Alphaproteobacteria</taxon>
        <taxon>Sphingomonadales</taxon>
        <taxon>Sphingomonadaceae</taxon>
        <taxon>Sphingorhabdus</taxon>
    </lineage>
</organism>
<feature type="signal peptide" evidence="1">
    <location>
        <begin position="1"/>
        <end position="19"/>
    </location>
</feature>
<reference evidence="3" key="1">
    <citation type="submission" date="2018-08" db="EMBL/GenBank/DDBJ databases">
        <authorList>
            <person name="Kim S.-J."/>
            <person name="Jung G.-Y."/>
        </authorList>
    </citation>
    <scope>NUCLEOTIDE SEQUENCE [LARGE SCALE GENOMIC DNA]</scope>
    <source>
        <strain evidence="3">GY_G</strain>
    </source>
</reference>
<dbReference type="InterPro" id="IPR029045">
    <property type="entry name" value="ClpP/crotonase-like_dom_sf"/>
</dbReference>
<dbReference type="AlphaFoldDB" id="A0A371BEX8"/>